<dbReference type="Proteomes" id="UP000270868">
    <property type="component" value="Unassembled WGS sequence"/>
</dbReference>
<sequence length="72" mass="8852">MRLIDRIKNYFFTEEPEVLTLPDEAERWRSLAIELNDELIETRKAYRHLFDEWQRQGKLLKLYQELLAAKEK</sequence>
<dbReference type="AlphaFoldDB" id="A0A428GY63"/>
<evidence type="ECO:0000313" key="1">
    <source>
        <dbReference type="EMBL" id="RSJ88291.1"/>
    </source>
</evidence>
<proteinExistence type="predicted"/>
<accession>A0A428GY63</accession>
<dbReference type="EMBL" id="RJPS01000015">
    <property type="protein sequence ID" value="RSJ88291.1"/>
    <property type="molecule type" value="Genomic_DNA"/>
</dbReference>
<protein>
    <submittedName>
        <fullName evidence="1">Uncharacterized protein</fullName>
    </submittedName>
</protein>
<name>A0A428GY63_STRCR</name>
<evidence type="ECO:0000313" key="2">
    <source>
        <dbReference type="Proteomes" id="UP000270868"/>
    </source>
</evidence>
<organism evidence="1 2">
    <name type="scientific">Streptococcus cristatus</name>
    <dbReference type="NCBI Taxonomy" id="45634"/>
    <lineage>
        <taxon>Bacteria</taxon>
        <taxon>Bacillati</taxon>
        <taxon>Bacillota</taxon>
        <taxon>Bacilli</taxon>
        <taxon>Lactobacillales</taxon>
        <taxon>Streptococcaceae</taxon>
        <taxon>Streptococcus</taxon>
    </lineage>
</organism>
<gene>
    <name evidence="1" type="ORF">D8792_09710</name>
</gene>
<reference evidence="1 2" key="1">
    <citation type="submission" date="2018-11" db="EMBL/GenBank/DDBJ databases">
        <title>Species Designations Belie Phenotypic and Genotypic Heterogeneity in Oral Streptococci.</title>
        <authorList>
            <person name="Velsko I."/>
        </authorList>
    </citation>
    <scope>NUCLEOTIDE SEQUENCE [LARGE SCALE GENOMIC DNA]</scope>
    <source>
        <strain evidence="1 2">A52</strain>
    </source>
</reference>
<comment type="caution">
    <text evidence="1">The sequence shown here is derived from an EMBL/GenBank/DDBJ whole genome shotgun (WGS) entry which is preliminary data.</text>
</comment>
<dbReference type="RefSeq" id="WP_125373930.1">
    <property type="nucleotide sequence ID" value="NZ_RJPS01000015.1"/>
</dbReference>